<feature type="coiled-coil region" evidence="1">
    <location>
        <begin position="473"/>
        <end position="568"/>
    </location>
</feature>
<evidence type="ECO:0000313" key="6">
    <source>
        <dbReference type="EMBL" id="QQA59948.1"/>
    </source>
</evidence>
<proteinExistence type="predicted"/>
<sequence length="920" mass="105435">MIQYGFERLVLLGSAGYQRAELPLDAAVSLIAPNNTGKTSLINALQFLLIIDQRRMDFGAHDLEKSKRFYFPNNSAYILLEACLPETGTVVLGCVGKGVSHDYQYFAYKGALDLDDYRLDGGALVAEPQLVNHLATRQRLVFVYKSPNDFRDALYGGRRKRAASEPDFTLFHLEHQSDAAAYRQVLTRTLRLDRLTSADVKNYLLEIFKRDLSDAAIDFRQEWEKAFSEVNSERAQYQAAVNQSARILSLAKQVQERLTLRGKLIVWCPQIEEDLKQWHSYYESTAEELAAKVLQCETAQKQSGSRIQELSVERLVKQQSHTQLLALNQQQAELERRFTLLSGREQLETQLAAVKENLEAQITLLGQVKSRSVEDIRRDLRRQQQLSMSLHRQQETLTDNLYRHMADHLSEEELLRLNRVLQAGVMQLGPADFELDMPRLKQQLSQTPGETLMLAGLRINLHRLHPQFQQLSEAELKEQIRDTDRHIASLEVQQQTAEQRHQAEAHKQRLEQEQQQLRQELADFDTWQHLLAQSDQRAEQLIAHEQELDRLQAELAAINQQQLSLVDQLNALRQAQMRLDDEHNGIVTMRNQREDQGPEFGYLESLSYHPWLGGATRTLDTLYTRLQEFQTDSRQLLALNSALQRGLQDLHAGGLTKYEHCPTQDEEWSRILDFHQMLPKEAEALEKKARSAVINVTASLKQLRQGLNAFKAQMRGFNRLVSQRQLSDLRVFKIEPRDEAHLVEAIEILLDKSAQVETGESFDLFNQQSVLDDVRLDRAKQTLFDEGNARQGLRVADLFRLEFVIGKQDQQEESFTEIDSAASNGTVLMAKLVTGLAMLHLMHHKNKRIRTICYLDEALALDTRNQKNLIDVAAEFGFALICASPAPLTTARYCVPIHHHAGKNHINRQSWLVLAPKERP</sequence>
<evidence type="ECO:0000256" key="1">
    <source>
        <dbReference type="SAM" id="Coils"/>
    </source>
</evidence>
<name>A0A7T3X0U4_AERCA</name>
<dbReference type="RefSeq" id="WP_005330554.1">
    <property type="nucleotide sequence ID" value="NZ_AP026403.1"/>
</dbReference>
<feature type="coiled-coil region" evidence="1">
    <location>
        <begin position="317"/>
        <end position="364"/>
    </location>
</feature>
<dbReference type="Proteomes" id="UP000887009">
    <property type="component" value="Unassembled WGS sequence"/>
</dbReference>
<dbReference type="EMBL" id="JAOCIZ010000175">
    <property type="protein sequence ID" value="MDH1507868.1"/>
    <property type="molecule type" value="Genomic_DNA"/>
</dbReference>
<reference evidence="6" key="1">
    <citation type="submission" date="2020-12" db="EMBL/GenBank/DDBJ databases">
        <title>GES Beta-lactamases isolated from hospital effluents in Brazil.</title>
        <authorList>
            <person name="Conte D."/>
            <person name="Mesa D."/>
            <person name="Palmeiro J.K."/>
            <person name="Dalla-Costa L.M."/>
        </authorList>
    </citation>
    <scope>NUCLEOTIDE SEQUENCE [LARGE SCALE GENOMIC DNA]</scope>
    <source>
        <strain evidence="6">Aero21</strain>
    </source>
</reference>
<evidence type="ECO:0000313" key="3">
    <source>
        <dbReference type="EMBL" id="GJA55720.1"/>
    </source>
</evidence>
<protein>
    <recommendedName>
        <fullName evidence="7">Chromosome segregation ATPase</fullName>
    </recommendedName>
</protein>
<dbReference type="GeneID" id="69409487"/>
<reference evidence="2" key="2">
    <citation type="submission" date="2021-07" db="EMBL/GenBank/DDBJ databases">
        <title>Draft genome sequence of carbapenem-resistant Aeromonas spp. in Japan.</title>
        <authorList>
            <person name="Maehana S."/>
            <person name="Suzuki M."/>
            <person name="Kitasato H."/>
        </authorList>
    </citation>
    <scope>NUCLEOTIDE SEQUENCE</scope>
    <source>
        <strain evidence="2">KAM343</strain>
        <strain evidence="3">KAM348</strain>
        <strain evidence="4">KAM351</strain>
    </source>
</reference>
<dbReference type="Proteomes" id="UP000886939">
    <property type="component" value="Unassembled WGS sequence"/>
</dbReference>
<reference evidence="5" key="3">
    <citation type="submission" date="2022-09" db="EMBL/GenBank/DDBJ databases">
        <title>Intensive care unit water sources are persistently colonized with multi-drug resistant bacteria and are the site of extensive horizontal gene transfer of antibiotic resistance genes.</title>
        <authorList>
            <person name="Diorio-Toth L."/>
        </authorList>
    </citation>
    <scope>NUCLEOTIDE SEQUENCE</scope>
    <source>
        <strain evidence="5">GD03710</strain>
    </source>
</reference>
<evidence type="ECO:0000313" key="2">
    <source>
        <dbReference type="EMBL" id="GJA42977.1"/>
    </source>
</evidence>
<dbReference type="EMBL" id="CP065937">
    <property type="protein sequence ID" value="QQA59948.1"/>
    <property type="molecule type" value="Genomic_DNA"/>
</dbReference>
<dbReference type="AlphaFoldDB" id="A0A7T3X0U4"/>
<keyword evidence="1" id="KW-0175">Coiled coil</keyword>
<dbReference type="EMBL" id="BPNN01000048">
    <property type="protein sequence ID" value="GJA64393.1"/>
    <property type="molecule type" value="Genomic_DNA"/>
</dbReference>
<gene>
    <name evidence="6" type="ORF">JC965_17165</name>
    <name evidence="2" type="ORF">KAM343_37730</name>
    <name evidence="3" type="ORF">KAM348_31430</name>
    <name evidence="4" type="ORF">KAM351_30040</name>
    <name evidence="5" type="ORF">N5I20_22795</name>
</gene>
<organism evidence="6">
    <name type="scientific">Aeromonas caviae</name>
    <name type="common">Aeromonas punctata</name>
    <dbReference type="NCBI Taxonomy" id="648"/>
    <lineage>
        <taxon>Bacteria</taxon>
        <taxon>Pseudomonadati</taxon>
        <taxon>Pseudomonadota</taxon>
        <taxon>Gammaproteobacteria</taxon>
        <taxon>Aeromonadales</taxon>
        <taxon>Aeromonadaceae</taxon>
        <taxon>Aeromonas</taxon>
    </lineage>
</organism>
<evidence type="ECO:0000313" key="5">
    <source>
        <dbReference type="EMBL" id="MDH1507868.1"/>
    </source>
</evidence>
<dbReference type="Proteomes" id="UP000886934">
    <property type="component" value="Unassembled WGS sequence"/>
</dbReference>
<dbReference type="Proteomes" id="UP001161704">
    <property type="component" value="Unassembled WGS sequence"/>
</dbReference>
<evidence type="ECO:0000313" key="4">
    <source>
        <dbReference type="EMBL" id="GJA64393.1"/>
    </source>
</evidence>
<accession>A0A7T3X0U4</accession>
<dbReference type="EMBL" id="BPNL01000040">
    <property type="protein sequence ID" value="GJA55720.1"/>
    <property type="molecule type" value="Genomic_DNA"/>
</dbReference>
<evidence type="ECO:0008006" key="7">
    <source>
        <dbReference type="Google" id="ProtNLM"/>
    </source>
</evidence>
<dbReference type="EMBL" id="BPNI01000115">
    <property type="protein sequence ID" value="GJA42977.1"/>
    <property type="molecule type" value="Genomic_DNA"/>
</dbReference>